<evidence type="ECO:0000313" key="2">
    <source>
        <dbReference type="Proteomes" id="UP000707071"/>
    </source>
</evidence>
<keyword evidence="2" id="KW-1185">Reference proteome</keyword>
<accession>A0A9P7TW58</accession>
<dbReference type="AlphaFoldDB" id="A0A9P7TW58"/>
<sequence length="59" mass="6796">MIKQQAQIQPATISAYLSALRSVHIDLKLSTTDFDDHHMKRFMAGVYSLFPPPTRHDLR</sequence>
<protein>
    <submittedName>
        <fullName evidence="1">Uncharacterized protein</fullName>
    </submittedName>
</protein>
<proteinExistence type="predicted"/>
<name>A0A9P7TW58_9HYPO</name>
<dbReference type="Proteomes" id="UP000707071">
    <property type="component" value="Unassembled WGS sequence"/>
</dbReference>
<reference evidence="1 2" key="1">
    <citation type="journal article" date="2020" name="bioRxiv">
        <title>Whole genome comparisons of ergot fungi reveals the divergence and evolution of species within the genus Claviceps are the result of varying mechanisms driving genome evolution and host range expansion.</title>
        <authorList>
            <person name="Wyka S.A."/>
            <person name="Mondo S.J."/>
            <person name="Liu M."/>
            <person name="Dettman J."/>
            <person name="Nalam V."/>
            <person name="Broders K.D."/>
        </authorList>
    </citation>
    <scope>NUCLEOTIDE SEQUENCE [LARGE SCALE GENOMIC DNA]</scope>
    <source>
        <strain evidence="1 2">Clav52</strain>
    </source>
</reference>
<comment type="caution">
    <text evidence="1">The sequence shown here is derived from an EMBL/GenBank/DDBJ whole genome shotgun (WGS) entry which is preliminary data.</text>
</comment>
<organism evidence="1 2">
    <name type="scientific">Claviceps aff. purpurea</name>
    <dbReference type="NCBI Taxonomy" id="1967640"/>
    <lineage>
        <taxon>Eukaryota</taxon>
        <taxon>Fungi</taxon>
        <taxon>Dikarya</taxon>
        <taxon>Ascomycota</taxon>
        <taxon>Pezizomycotina</taxon>
        <taxon>Sordariomycetes</taxon>
        <taxon>Hypocreomycetidae</taxon>
        <taxon>Hypocreales</taxon>
        <taxon>Clavicipitaceae</taxon>
        <taxon>Claviceps</taxon>
    </lineage>
</organism>
<evidence type="ECO:0000313" key="1">
    <source>
        <dbReference type="EMBL" id="KAG6287143.1"/>
    </source>
</evidence>
<gene>
    <name evidence="1" type="ORF">E4U09_006335</name>
</gene>
<dbReference type="EMBL" id="SRRH01000576">
    <property type="protein sequence ID" value="KAG6287143.1"/>
    <property type="molecule type" value="Genomic_DNA"/>
</dbReference>